<dbReference type="PROSITE" id="PS51257">
    <property type="entry name" value="PROKAR_LIPOPROTEIN"/>
    <property type="match status" value="1"/>
</dbReference>
<keyword evidence="2" id="KW-1185">Reference proteome</keyword>
<evidence type="ECO:0000313" key="2">
    <source>
        <dbReference type="Proteomes" id="UP000178198"/>
    </source>
</evidence>
<dbReference type="AlphaFoldDB" id="A0A1D9P849"/>
<dbReference type="EMBL" id="CP017774">
    <property type="protein sequence ID" value="AOZ98729.1"/>
    <property type="molecule type" value="Genomic_DNA"/>
</dbReference>
<name>A0A1D9P849_9FLAO</name>
<reference evidence="1 2" key="1">
    <citation type="submission" date="2016-10" db="EMBL/GenBank/DDBJ databases">
        <title>Complete Genome Sequence of Flavobacterium sp. PK15.</title>
        <authorList>
            <person name="Ekwe A."/>
            <person name="Kim S.B."/>
        </authorList>
    </citation>
    <scope>NUCLEOTIDE SEQUENCE [LARGE SCALE GENOMIC DNA]</scope>
    <source>
        <strain evidence="1 2">PK15</strain>
    </source>
</reference>
<evidence type="ECO:0000313" key="1">
    <source>
        <dbReference type="EMBL" id="AOZ98729.1"/>
    </source>
</evidence>
<accession>A0A1D9P849</accession>
<dbReference type="STRING" id="1306519.BIW12_04350"/>
<gene>
    <name evidence="1" type="ORF">BIW12_04350</name>
</gene>
<protein>
    <recommendedName>
        <fullName evidence="3">2-dehydro-3-deoxyphosphooctonate aldolase</fullName>
    </recommendedName>
</protein>
<organism evidence="1 2">
    <name type="scientific">Flavobacterium commune</name>
    <dbReference type="NCBI Taxonomy" id="1306519"/>
    <lineage>
        <taxon>Bacteria</taxon>
        <taxon>Pseudomonadati</taxon>
        <taxon>Bacteroidota</taxon>
        <taxon>Flavobacteriia</taxon>
        <taxon>Flavobacteriales</taxon>
        <taxon>Flavobacteriaceae</taxon>
        <taxon>Flavobacterium</taxon>
    </lineage>
</organism>
<sequence>MKKIIILGMFALIGCTTKKQLNTVDTDKGIGDTRTKTVEYINDDTYLLTETAVDKTYGYDKSNPIKVGGARENSGPRNERRFLNALFGPNDKKMTYYRAGSCCAFKTPNGFSNIGMLDRYRITEIGSKDTLDIYINMYDTGDLKIPVGLKAKEKPKKN</sequence>
<dbReference type="RefSeq" id="WP_071183978.1">
    <property type="nucleotide sequence ID" value="NZ_CP017774.1"/>
</dbReference>
<dbReference type="Proteomes" id="UP000178198">
    <property type="component" value="Chromosome"/>
</dbReference>
<dbReference type="KEGG" id="fcm:BIW12_04350"/>
<evidence type="ECO:0008006" key="3">
    <source>
        <dbReference type="Google" id="ProtNLM"/>
    </source>
</evidence>
<proteinExistence type="predicted"/>